<dbReference type="RefSeq" id="YP_009568464.1">
    <property type="nucleotide sequence ID" value="NC_041248.1"/>
</dbReference>
<proteinExistence type="predicted"/>
<dbReference type="Gene3D" id="3.40.1440.10">
    <property type="entry name" value="GIY-YIG endonuclease"/>
    <property type="match status" value="1"/>
</dbReference>
<dbReference type="InterPro" id="IPR035901">
    <property type="entry name" value="GIY-YIG_endonuc_sf"/>
</dbReference>
<evidence type="ECO:0000256" key="1">
    <source>
        <dbReference type="SAM" id="Phobius"/>
    </source>
</evidence>
<keyword evidence="3" id="KW-0255">Endonuclease</keyword>
<keyword evidence="3" id="KW-0496">Mitochondrion</keyword>
<dbReference type="SUPFAM" id="SSF82771">
    <property type="entry name" value="GIY-YIG endonuclease"/>
    <property type="match status" value="1"/>
</dbReference>
<reference evidence="3" key="1">
    <citation type="journal article" date="2019" name="Mitochondrial DNA Part B Resour">
        <title>Characterization of the complete mitochondrial genome of Drechslerella brochopaga, a fungal species trapping nematodes with constricting rings.</title>
        <authorList>
            <person name="Fang M."/>
            <person name="Wang S."/>
            <person name="Xu J."/>
            <person name="Jiang L."/>
            <person name="Zhou D."/>
            <person name="Zhang K.-Q."/>
            <person name="Zhang Y."/>
        </authorList>
    </citation>
    <scope>NUCLEOTIDE SEQUENCE</scope>
    <source>
        <strain evidence="3">YMF1.03216</strain>
    </source>
</reference>
<keyword evidence="3" id="KW-0378">Hydrolase</keyword>
<name>A0A481ZLK4_9PEZI</name>
<keyword evidence="1" id="KW-0472">Membrane</keyword>
<gene>
    <name evidence="3" type="primary">orf165</name>
</gene>
<accession>A0A481ZLK4</accession>
<dbReference type="GeneID" id="39411806"/>
<organism evidence="3">
    <name type="scientific">Orbilia brochopaga</name>
    <dbReference type="NCBI Taxonomy" id="3140254"/>
    <lineage>
        <taxon>Eukaryota</taxon>
        <taxon>Fungi</taxon>
        <taxon>Dikarya</taxon>
        <taxon>Ascomycota</taxon>
        <taxon>Pezizomycotina</taxon>
        <taxon>Orbiliomycetes</taxon>
        <taxon>Orbiliales</taxon>
        <taxon>Orbiliaceae</taxon>
        <taxon>Orbilia</taxon>
    </lineage>
</organism>
<evidence type="ECO:0000313" key="3">
    <source>
        <dbReference type="EMBL" id="QBL02545.1"/>
    </source>
</evidence>
<feature type="domain" description="GIY-YIG" evidence="2">
    <location>
        <begin position="104"/>
        <end position="165"/>
    </location>
</feature>
<dbReference type="AlphaFoldDB" id="A0A481ZLK4"/>
<dbReference type="PROSITE" id="PS50164">
    <property type="entry name" value="GIY_YIG"/>
    <property type="match status" value="1"/>
</dbReference>
<geneLocation type="mitochondrion" evidence="3"/>
<protein>
    <submittedName>
        <fullName evidence="3">GIY endonuclease</fullName>
    </submittedName>
</protein>
<dbReference type="InterPro" id="IPR000305">
    <property type="entry name" value="GIY-YIG_endonuc"/>
</dbReference>
<feature type="transmembrane region" description="Helical" evidence="1">
    <location>
        <begin position="7"/>
        <end position="28"/>
    </location>
</feature>
<keyword evidence="1" id="KW-0812">Transmembrane</keyword>
<sequence>MIQASKIIGTGLAFMGLIGVVVGIDFAYKAEASGLYTLMMAFFLHSDAVIYIYLFLVNFNYIFLFMPFLFKRGVHNDSSSPIVPAVSYDNADTEKFKIIFENKNKSGVYRWINKENGYSYIGSSQNLKRRFLEYFNTNFLINKNSMLINKVILYLIRVGLINYSE</sequence>
<dbReference type="EMBL" id="MK550698">
    <property type="protein sequence ID" value="QBL02545.1"/>
    <property type="molecule type" value="Genomic_DNA"/>
</dbReference>
<keyword evidence="3" id="KW-0540">Nuclease</keyword>
<reference evidence="3" key="2">
    <citation type="submission" date="2019-02" db="EMBL/GenBank/DDBJ databases">
        <authorList>
            <person name="Fang M.L."/>
            <person name="Zhang Y."/>
        </authorList>
    </citation>
    <scope>NUCLEOTIDE SEQUENCE</scope>
    <source>
        <strain evidence="3">YMF1.03216</strain>
    </source>
</reference>
<feature type="transmembrane region" description="Helical" evidence="1">
    <location>
        <begin position="48"/>
        <end position="70"/>
    </location>
</feature>
<evidence type="ECO:0000259" key="2">
    <source>
        <dbReference type="PROSITE" id="PS50164"/>
    </source>
</evidence>
<keyword evidence="1" id="KW-1133">Transmembrane helix</keyword>
<dbReference type="GO" id="GO:0004519">
    <property type="term" value="F:endonuclease activity"/>
    <property type="evidence" value="ECO:0007669"/>
    <property type="project" value="UniProtKB-KW"/>
</dbReference>
<dbReference type="Pfam" id="PF01541">
    <property type="entry name" value="GIY-YIG"/>
    <property type="match status" value="1"/>
</dbReference>